<dbReference type="EMBL" id="JAVDUU010000004">
    <property type="protein sequence ID" value="MDR6944824.1"/>
    <property type="molecule type" value="Genomic_DNA"/>
</dbReference>
<name>A0ABU1THV6_9SPHI</name>
<dbReference type="CDD" id="cd02440">
    <property type="entry name" value="AdoMet_MTases"/>
    <property type="match status" value="1"/>
</dbReference>
<dbReference type="Pfam" id="PF13847">
    <property type="entry name" value="Methyltransf_31"/>
    <property type="match status" value="1"/>
</dbReference>
<keyword evidence="2" id="KW-0808">Transferase</keyword>
<dbReference type="SUPFAM" id="SSF53335">
    <property type="entry name" value="S-adenosyl-L-methionine-dependent methyltransferases"/>
    <property type="match status" value="1"/>
</dbReference>
<dbReference type="GO" id="GO:0032259">
    <property type="term" value="P:methylation"/>
    <property type="evidence" value="ECO:0007669"/>
    <property type="project" value="UniProtKB-KW"/>
</dbReference>
<organism evidence="2 3">
    <name type="scientific">Mucilaginibacter pocheonensis</name>
    <dbReference type="NCBI Taxonomy" id="398050"/>
    <lineage>
        <taxon>Bacteria</taxon>
        <taxon>Pseudomonadati</taxon>
        <taxon>Bacteroidota</taxon>
        <taxon>Sphingobacteriia</taxon>
        <taxon>Sphingobacteriales</taxon>
        <taxon>Sphingobacteriaceae</taxon>
        <taxon>Mucilaginibacter</taxon>
    </lineage>
</organism>
<comment type="caution">
    <text evidence="2">The sequence shown here is derived from an EMBL/GenBank/DDBJ whole genome shotgun (WGS) entry which is preliminary data.</text>
</comment>
<dbReference type="Proteomes" id="UP001247620">
    <property type="component" value="Unassembled WGS sequence"/>
</dbReference>
<dbReference type="InterPro" id="IPR025714">
    <property type="entry name" value="Methyltranfer_dom"/>
</dbReference>
<evidence type="ECO:0000313" key="2">
    <source>
        <dbReference type="EMBL" id="MDR6944824.1"/>
    </source>
</evidence>
<proteinExistence type="predicted"/>
<dbReference type="GO" id="GO:0008168">
    <property type="term" value="F:methyltransferase activity"/>
    <property type="evidence" value="ECO:0007669"/>
    <property type="project" value="UniProtKB-KW"/>
</dbReference>
<dbReference type="InterPro" id="IPR029063">
    <property type="entry name" value="SAM-dependent_MTases_sf"/>
</dbReference>
<dbReference type="Gene3D" id="3.40.50.150">
    <property type="entry name" value="Vaccinia Virus protein VP39"/>
    <property type="match status" value="1"/>
</dbReference>
<gene>
    <name evidence="2" type="ORF">J2W55_004684</name>
</gene>
<protein>
    <submittedName>
        <fullName evidence="2">SAM-dependent methyltransferase</fullName>
    </submittedName>
</protein>
<evidence type="ECO:0000313" key="3">
    <source>
        <dbReference type="Proteomes" id="UP001247620"/>
    </source>
</evidence>
<feature type="domain" description="Methyltransferase" evidence="1">
    <location>
        <begin position="74"/>
        <end position="143"/>
    </location>
</feature>
<sequence length="222" mass="25994">MMKDDPFLPLPLGSGDQIKPEIIRSLKRDTVNKLLFSNNTEFDWLCPKHLQLLSLKHFTPLPIAQKAAQFLSLPNTRVLDIGSGTGKFCLTAGYHFRETFFYGVEQRHELHHLAEEIKRCTNLPNVNFLYGNVTQINFKEFDHFYFYNSFYENIDQINKIDDTIELSEGLYNYYTQYLYMALSAKPSGTRLVTFHSLEQEIPPDYRLADVSYDTLLKMWIKE</sequence>
<evidence type="ECO:0000259" key="1">
    <source>
        <dbReference type="Pfam" id="PF13847"/>
    </source>
</evidence>
<keyword evidence="2" id="KW-0489">Methyltransferase</keyword>
<dbReference type="RefSeq" id="WP_310101688.1">
    <property type="nucleotide sequence ID" value="NZ_JAVDUU010000004.1"/>
</dbReference>
<keyword evidence="3" id="KW-1185">Reference proteome</keyword>
<accession>A0ABU1THV6</accession>
<reference evidence="2 3" key="1">
    <citation type="submission" date="2023-07" db="EMBL/GenBank/DDBJ databases">
        <title>Sorghum-associated microbial communities from plants grown in Nebraska, USA.</title>
        <authorList>
            <person name="Schachtman D."/>
        </authorList>
    </citation>
    <scope>NUCLEOTIDE SEQUENCE [LARGE SCALE GENOMIC DNA]</scope>
    <source>
        <strain evidence="2 3">3262</strain>
    </source>
</reference>